<dbReference type="Gramene" id="OMO52519">
    <property type="protein sequence ID" value="OMO52519"/>
    <property type="gene ID" value="CCACVL1_29202"/>
</dbReference>
<accession>A0A1R3G371</accession>
<organism evidence="1 2">
    <name type="scientific">Corchorus capsularis</name>
    <name type="common">Jute</name>
    <dbReference type="NCBI Taxonomy" id="210143"/>
    <lineage>
        <taxon>Eukaryota</taxon>
        <taxon>Viridiplantae</taxon>
        <taxon>Streptophyta</taxon>
        <taxon>Embryophyta</taxon>
        <taxon>Tracheophyta</taxon>
        <taxon>Spermatophyta</taxon>
        <taxon>Magnoliopsida</taxon>
        <taxon>eudicotyledons</taxon>
        <taxon>Gunneridae</taxon>
        <taxon>Pentapetalae</taxon>
        <taxon>rosids</taxon>
        <taxon>malvids</taxon>
        <taxon>Malvales</taxon>
        <taxon>Malvaceae</taxon>
        <taxon>Grewioideae</taxon>
        <taxon>Apeibeae</taxon>
        <taxon>Corchorus</taxon>
    </lineage>
</organism>
<name>A0A1R3G371_COCAP</name>
<sequence>MASITQPNSTSYVTGRLVRYCAFNDWMSSTSHVILVPIKVGVSGFNYYGWAGVYHHHPVIFEYLLNVTRQQASFVRAFILPPIPSYVLQPLPLGVGSLFERVQNVFLYEGAWRLVLQMSSLQPQPRSSIYSKMYNRASQGDENLFLAIV</sequence>
<reference evidence="1 2" key="1">
    <citation type="submission" date="2013-09" db="EMBL/GenBank/DDBJ databases">
        <title>Corchorus capsularis genome sequencing.</title>
        <authorList>
            <person name="Alam M."/>
            <person name="Haque M.S."/>
            <person name="Islam M.S."/>
            <person name="Emdad E.M."/>
            <person name="Islam M.M."/>
            <person name="Ahmed B."/>
            <person name="Halim A."/>
            <person name="Hossen Q.M.M."/>
            <person name="Hossain M.Z."/>
            <person name="Ahmed R."/>
            <person name="Khan M.M."/>
            <person name="Islam R."/>
            <person name="Rashid M.M."/>
            <person name="Khan S.A."/>
            <person name="Rahman M.S."/>
            <person name="Alam M."/>
        </authorList>
    </citation>
    <scope>NUCLEOTIDE SEQUENCE [LARGE SCALE GENOMIC DNA]</scope>
    <source>
        <strain evidence="2">cv. CVL-1</strain>
        <tissue evidence="1">Whole seedling</tissue>
    </source>
</reference>
<keyword evidence="2" id="KW-1185">Reference proteome</keyword>
<protein>
    <submittedName>
        <fullName evidence="1">Uncharacterized protein</fullName>
    </submittedName>
</protein>
<dbReference type="AlphaFoldDB" id="A0A1R3G371"/>
<dbReference type="Proteomes" id="UP000188268">
    <property type="component" value="Unassembled WGS sequence"/>
</dbReference>
<comment type="caution">
    <text evidence="1">The sequence shown here is derived from an EMBL/GenBank/DDBJ whole genome shotgun (WGS) entry which is preliminary data.</text>
</comment>
<proteinExistence type="predicted"/>
<dbReference type="EMBL" id="AWWV01015496">
    <property type="protein sequence ID" value="OMO52519.1"/>
    <property type="molecule type" value="Genomic_DNA"/>
</dbReference>
<evidence type="ECO:0000313" key="1">
    <source>
        <dbReference type="EMBL" id="OMO52519.1"/>
    </source>
</evidence>
<gene>
    <name evidence="1" type="ORF">CCACVL1_29202</name>
</gene>
<evidence type="ECO:0000313" key="2">
    <source>
        <dbReference type="Proteomes" id="UP000188268"/>
    </source>
</evidence>